<comment type="caution">
    <text evidence="7">The sequence shown here is derived from an EMBL/GenBank/DDBJ whole genome shotgun (WGS) entry which is preliminary data.</text>
</comment>
<dbReference type="Pfam" id="PF03793">
    <property type="entry name" value="PASTA"/>
    <property type="match status" value="2"/>
</dbReference>
<feature type="compositionally biased region" description="Low complexity" evidence="3">
    <location>
        <begin position="548"/>
        <end position="561"/>
    </location>
</feature>
<dbReference type="AlphaFoldDB" id="A0A9D1MVB3"/>
<reference evidence="7" key="1">
    <citation type="submission" date="2020-10" db="EMBL/GenBank/DDBJ databases">
        <authorList>
            <person name="Gilroy R."/>
        </authorList>
    </citation>
    <scope>NUCLEOTIDE SEQUENCE</scope>
    <source>
        <strain evidence="7">CHK176-6737</strain>
    </source>
</reference>
<evidence type="ECO:0000256" key="2">
    <source>
        <dbReference type="ARBA" id="ARBA00022840"/>
    </source>
</evidence>
<gene>
    <name evidence="7" type="ORF">IAD23_07540</name>
</gene>
<evidence type="ECO:0000313" key="7">
    <source>
        <dbReference type="EMBL" id="HIU69791.1"/>
    </source>
</evidence>
<evidence type="ECO:0000256" key="4">
    <source>
        <dbReference type="SAM" id="Phobius"/>
    </source>
</evidence>
<dbReference type="PROSITE" id="PS50011">
    <property type="entry name" value="PROTEIN_KINASE_DOM"/>
    <property type="match status" value="1"/>
</dbReference>
<feature type="transmembrane region" description="Helical" evidence="4">
    <location>
        <begin position="370"/>
        <end position="392"/>
    </location>
</feature>
<dbReference type="GO" id="GO:0004674">
    <property type="term" value="F:protein serine/threonine kinase activity"/>
    <property type="evidence" value="ECO:0007669"/>
    <property type="project" value="TreeGrafter"/>
</dbReference>
<keyword evidence="4" id="KW-0472">Membrane</keyword>
<dbReference type="Gene3D" id="3.30.10.20">
    <property type="match status" value="2"/>
</dbReference>
<feature type="domain" description="Protein kinase" evidence="5">
    <location>
        <begin position="47"/>
        <end position="322"/>
    </location>
</feature>
<feature type="region of interest" description="Disordered" evidence="3">
    <location>
        <begin position="327"/>
        <end position="363"/>
    </location>
</feature>
<keyword evidence="4" id="KW-1133">Transmembrane helix</keyword>
<protein>
    <submittedName>
        <fullName evidence="7">PASTA domain-containing protein</fullName>
    </submittedName>
</protein>
<dbReference type="CDD" id="cd06577">
    <property type="entry name" value="PASTA_pknB"/>
    <property type="match status" value="2"/>
</dbReference>
<dbReference type="Pfam" id="PF00069">
    <property type="entry name" value="Pkinase"/>
    <property type="match status" value="1"/>
</dbReference>
<feature type="region of interest" description="Disordered" evidence="3">
    <location>
        <begin position="548"/>
        <end position="595"/>
    </location>
</feature>
<dbReference type="SUPFAM" id="SSF56112">
    <property type="entry name" value="Protein kinase-like (PK-like)"/>
    <property type="match status" value="1"/>
</dbReference>
<feature type="domain" description="PASTA" evidence="6">
    <location>
        <begin position="476"/>
        <end position="546"/>
    </location>
</feature>
<keyword evidence="2" id="KW-0067">ATP-binding</keyword>
<accession>A0A9D1MVB3</accession>
<dbReference type="PANTHER" id="PTHR24346:SF30">
    <property type="entry name" value="MATERNAL EMBRYONIC LEUCINE ZIPPER KINASE"/>
    <property type="match status" value="1"/>
</dbReference>
<reference evidence="7" key="2">
    <citation type="journal article" date="2021" name="PeerJ">
        <title>Extensive microbial diversity within the chicken gut microbiome revealed by metagenomics and culture.</title>
        <authorList>
            <person name="Gilroy R."/>
            <person name="Ravi A."/>
            <person name="Getino M."/>
            <person name="Pursley I."/>
            <person name="Horton D.L."/>
            <person name="Alikhan N.F."/>
            <person name="Baker D."/>
            <person name="Gharbi K."/>
            <person name="Hall N."/>
            <person name="Watson M."/>
            <person name="Adriaenssens E.M."/>
            <person name="Foster-Nyarko E."/>
            <person name="Jarju S."/>
            <person name="Secka A."/>
            <person name="Antonio M."/>
            <person name="Oren A."/>
            <person name="Chaudhuri R.R."/>
            <person name="La Ragione R."/>
            <person name="Hildebrand F."/>
            <person name="Pallen M.J."/>
        </authorList>
    </citation>
    <scope>NUCLEOTIDE SEQUENCE</scope>
    <source>
        <strain evidence="7">CHK176-6737</strain>
    </source>
</reference>
<dbReference type="EMBL" id="DVNM01000042">
    <property type="protein sequence ID" value="HIU69791.1"/>
    <property type="molecule type" value="Genomic_DNA"/>
</dbReference>
<name>A0A9D1MVB3_9FIRM</name>
<dbReference type="InterPro" id="IPR011009">
    <property type="entry name" value="Kinase-like_dom_sf"/>
</dbReference>
<organism evidence="7 8">
    <name type="scientific">Candidatus Scybalenecus merdavium</name>
    <dbReference type="NCBI Taxonomy" id="2840939"/>
    <lineage>
        <taxon>Bacteria</taxon>
        <taxon>Bacillati</taxon>
        <taxon>Bacillota</taxon>
        <taxon>Clostridia</taxon>
        <taxon>Eubacteriales</taxon>
        <taxon>Oscillospiraceae</taxon>
        <taxon>Oscillospiraceae incertae sedis</taxon>
        <taxon>Candidatus Scybalenecus</taxon>
    </lineage>
</organism>
<dbReference type="SMART" id="SM00740">
    <property type="entry name" value="PASTA"/>
    <property type="match status" value="2"/>
</dbReference>
<feature type="domain" description="PASTA" evidence="6">
    <location>
        <begin position="406"/>
        <end position="475"/>
    </location>
</feature>
<evidence type="ECO:0000256" key="1">
    <source>
        <dbReference type="ARBA" id="ARBA00022741"/>
    </source>
</evidence>
<evidence type="ECO:0000256" key="3">
    <source>
        <dbReference type="SAM" id="MobiDB-lite"/>
    </source>
</evidence>
<dbReference type="InterPro" id="IPR005543">
    <property type="entry name" value="PASTA_dom"/>
</dbReference>
<feature type="compositionally biased region" description="Low complexity" evidence="3">
    <location>
        <begin position="327"/>
        <end position="336"/>
    </location>
</feature>
<dbReference type="GO" id="GO:0005737">
    <property type="term" value="C:cytoplasm"/>
    <property type="evidence" value="ECO:0007669"/>
    <property type="project" value="TreeGrafter"/>
</dbReference>
<evidence type="ECO:0000259" key="6">
    <source>
        <dbReference type="PROSITE" id="PS51178"/>
    </source>
</evidence>
<dbReference type="InterPro" id="IPR000719">
    <property type="entry name" value="Prot_kinase_dom"/>
</dbReference>
<dbReference type="PANTHER" id="PTHR24346">
    <property type="entry name" value="MAP/MICROTUBULE AFFINITY-REGULATING KINASE"/>
    <property type="match status" value="1"/>
</dbReference>
<dbReference type="Gene3D" id="1.10.510.10">
    <property type="entry name" value="Transferase(Phosphotransferase) domain 1"/>
    <property type="match status" value="1"/>
</dbReference>
<evidence type="ECO:0000259" key="5">
    <source>
        <dbReference type="PROSITE" id="PS50011"/>
    </source>
</evidence>
<dbReference type="PROSITE" id="PS51178">
    <property type="entry name" value="PASTA"/>
    <property type="match status" value="2"/>
</dbReference>
<keyword evidence="4" id="KW-0812">Transmembrane</keyword>
<dbReference type="SMART" id="SM00220">
    <property type="entry name" value="S_TKc"/>
    <property type="match status" value="1"/>
</dbReference>
<evidence type="ECO:0000313" key="8">
    <source>
        <dbReference type="Proteomes" id="UP000824125"/>
    </source>
</evidence>
<sequence>MDGFENYCKNCFCELTEGSVCPNCKFDNDTENPGEFLPLGHALAGRYVVGRMLTRESDGAVYSAYDKILKARITIKEYMPENLSNRLEGNAEIHVRKRFKDDFDKYKKAFCDLWQTLEKMRSLSAILPVYDVFEENGTAYAVCEYIENVPLREYLLHQAGNRTDWEHARIMFMPVLTTIENLHARGLIHGAICPDNLLLCRDGKVRLTGFVVADANRQGTPLAFNEKPGYTAIEQYENAYKIGPHTDIYAFTACIYRALVGNNPPDAVSRQSNDKLMIPNAVAEKMPIYVIKALGSGLQIRPERRTKTAEELRERLDASPAVAARASGAARAQAHSDTAEVPQVQPAEPALPKAEAEEAPPKKKQVNTKAVIITCVVVIVLAVAAVAGVLIARQIAANNETTAPVSAESYQVPDFSTPGYTRDEIQQNATWNNQFNLSYTEEYNSDVEEGIVFAQSVAAGQTVDKGTQIVLSVSKGTHMETLPDVGGMREEDARSTLTKLGFTVTVVQVANDGTHTEGTVKSSYGMSPAAGSEYEVGSEVIIQVYGEATTAPSTTEPTTESTTEDPTEGQIVTEDSGQTEEGGNANDGLFGGLFG</sequence>
<proteinExistence type="predicted"/>
<keyword evidence="1" id="KW-0547">Nucleotide-binding</keyword>
<dbReference type="Proteomes" id="UP000824125">
    <property type="component" value="Unassembled WGS sequence"/>
</dbReference>
<dbReference type="GO" id="GO:0035556">
    <property type="term" value="P:intracellular signal transduction"/>
    <property type="evidence" value="ECO:0007669"/>
    <property type="project" value="TreeGrafter"/>
</dbReference>
<dbReference type="Gene3D" id="3.30.200.20">
    <property type="entry name" value="Phosphorylase Kinase, domain 1"/>
    <property type="match status" value="1"/>
</dbReference>
<dbReference type="GO" id="GO:0005524">
    <property type="term" value="F:ATP binding"/>
    <property type="evidence" value="ECO:0007669"/>
    <property type="project" value="UniProtKB-KW"/>
</dbReference>